<dbReference type="Gramene" id="GBG69317">
    <property type="protein sequence ID" value="GBG69317"/>
    <property type="gene ID" value="CBR_g4014"/>
</dbReference>
<dbReference type="Proteomes" id="UP000265515">
    <property type="component" value="Unassembled WGS sequence"/>
</dbReference>
<dbReference type="PANTHER" id="PTHR35106:SF5">
    <property type="entry name" value="CARBOXYPEPTIDASE"/>
    <property type="match status" value="1"/>
</dbReference>
<dbReference type="PANTHER" id="PTHR35106">
    <property type="entry name" value="BNAA07G25190D PROTEIN"/>
    <property type="match status" value="1"/>
</dbReference>
<evidence type="ECO:0000313" key="3">
    <source>
        <dbReference type="Proteomes" id="UP000265515"/>
    </source>
</evidence>
<reference evidence="2 3" key="1">
    <citation type="journal article" date="2018" name="Cell">
        <title>The Chara Genome: Secondary Complexity and Implications for Plant Terrestrialization.</title>
        <authorList>
            <person name="Nishiyama T."/>
            <person name="Sakayama H."/>
            <person name="Vries J.D."/>
            <person name="Buschmann H."/>
            <person name="Saint-Marcoux D."/>
            <person name="Ullrich K.K."/>
            <person name="Haas F.B."/>
            <person name="Vanderstraeten L."/>
            <person name="Becker D."/>
            <person name="Lang D."/>
            <person name="Vosolsobe S."/>
            <person name="Rombauts S."/>
            <person name="Wilhelmsson P.K.I."/>
            <person name="Janitza P."/>
            <person name="Kern R."/>
            <person name="Heyl A."/>
            <person name="Rumpler F."/>
            <person name="Villalobos L.I.A.C."/>
            <person name="Clay J.M."/>
            <person name="Skokan R."/>
            <person name="Toyoda A."/>
            <person name="Suzuki Y."/>
            <person name="Kagoshima H."/>
            <person name="Schijlen E."/>
            <person name="Tajeshwar N."/>
            <person name="Catarino B."/>
            <person name="Hetherington A.J."/>
            <person name="Saltykova A."/>
            <person name="Bonnot C."/>
            <person name="Breuninger H."/>
            <person name="Symeonidi A."/>
            <person name="Radhakrishnan G.V."/>
            <person name="Van Nieuwerburgh F."/>
            <person name="Deforce D."/>
            <person name="Chang C."/>
            <person name="Karol K.G."/>
            <person name="Hedrich R."/>
            <person name="Ulvskov P."/>
            <person name="Glockner G."/>
            <person name="Delwiche C.F."/>
            <person name="Petrasek J."/>
            <person name="Van de Peer Y."/>
            <person name="Friml J."/>
            <person name="Beilby M."/>
            <person name="Dolan L."/>
            <person name="Kohara Y."/>
            <person name="Sugano S."/>
            <person name="Fujiyama A."/>
            <person name="Delaux P.-M."/>
            <person name="Quint M."/>
            <person name="TheiBen G."/>
            <person name="Hagemann M."/>
            <person name="Harholt J."/>
            <person name="Dunand C."/>
            <person name="Zachgo S."/>
            <person name="Langdale J."/>
            <person name="Maumus F."/>
            <person name="Straeten D.V.D."/>
            <person name="Gould S.B."/>
            <person name="Rensing S.A."/>
        </authorList>
    </citation>
    <scope>NUCLEOTIDE SEQUENCE [LARGE SCALE GENOMIC DNA]</scope>
    <source>
        <strain evidence="2 3">S276</strain>
    </source>
</reference>
<gene>
    <name evidence="2" type="ORF">CBR_g4014</name>
</gene>
<feature type="region of interest" description="Disordered" evidence="1">
    <location>
        <begin position="79"/>
        <end position="144"/>
    </location>
</feature>
<dbReference type="OrthoDB" id="4768527at2759"/>
<accession>A0A388KH46</accession>
<name>A0A388KH46_CHABU</name>
<feature type="region of interest" description="Disordered" evidence="1">
    <location>
        <begin position="1"/>
        <end position="39"/>
    </location>
</feature>
<organism evidence="2 3">
    <name type="scientific">Chara braunii</name>
    <name type="common">Braun's stonewort</name>
    <dbReference type="NCBI Taxonomy" id="69332"/>
    <lineage>
        <taxon>Eukaryota</taxon>
        <taxon>Viridiplantae</taxon>
        <taxon>Streptophyta</taxon>
        <taxon>Charophyceae</taxon>
        <taxon>Charales</taxon>
        <taxon>Characeae</taxon>
        <taxon>Chara</taxon>
    </lineage>
</organism>
<dbReference type="EMBL" id="BFEA01000112">
    <property type="protein sequence ID" value="GBG69317.1"/>
    <property type="molecule type" value="Genomic_DNA"/>
</dbReference>
<protein>
    <submittedName>
        <fullName evidence="2">Uncharacterized protein</fullName>
    </submittedName>
</protein>
<dbReference type="AlphaFoldDB" id="A0A388KH46"/>
<evidence type="ECO:0000313" key="2">
    <source>
        <dbReference type="EMBL" id="GBG69317.1"/>
    </source>
</evidence>
<proteinExistence type="predicted"/>
<evidence type="ECO:0000256" key="1">
    <source>
        <dbReference type="SAM" id="MobiDB-lite"/>
    </source>
</evidence>
<comment type="caution">
    <text evidence="2">The sequence shown here is derived from an EMBL/GenBank/DDBJ whole genome shotgun (WGS) entry which is preliminary data.</text>
</comment>
<feature type="compositionally biased region" description="Low complexity" evidence="1">
    <location>
        <begin position="105"/>
        <end position="117"/>
    </location>
</feature>
<keyword evidence="3" id="KW-1185">Reference proteome</keyword>
<sequence length="271" mass="29114">MAAAVSESAASGIVSGAAERSRHQVPPRGSRANRASDVSRGSALTYTWRVDAFTSGCHVAVFPPKPHAVNPERHVAVFPPKPTVRIGQGKSNEESDGNQHHRQQSASSASRSAISAALPTCQRRQRLDGGAPTPLFLPTSNDHSPRGAIAAMTVRRGKVNRRGTRARAICENDGRDGATSSSSSSPVRRKVMLTCRQCKRPYDPDQNHPGACRYHTAHWGGETRRKFESVHSGGTSDTPDGGKISQYWHCCGSPDPSDLGCVASRHVSYDE</sequence>